<proteinExistence type="predicted"/>
<name>A0A2M4DH23_ANODA</name>
<organism evidence="1">
    <name type="scientific">Anopheles darlingi</name>
    <name type="common">Mosquito</name>
    <dbReference type="NCBI Taxonomy" id="43151"/>
    <lineage>
        <taxon>Eukaryota</taxon>
        <taxon>Metazoa</taxon>
        <taxon>Ecdysozoa</taxon>
        <taxon>Arthropoda</taxon>
        <taxon>Hexapoda</taxon>
        <taxon>Insecta</taxon>
        <taxon>Pterygota</taxon>
        <taxon>Neoptera</taxon>
        <taxon>Endopterygota</taxon>
        <taxon>Diptera</taxon>
        <taxon>Nematocera</taxon>
        <taxon>Culicoidea</taxon>
        <taxon>Culicidae</taxon>
        <taxon>Anophelinae</taxon>
        <taxon>Anopheles</taxon>
    </lineage>
</organism>
<dbReference type="AlphaFoldDB" id="A0A2M4DH23"/>
<evidence type="ECO:0000313" key="1">
    <source>
        <dbReference type="EMBL" id="MBW76815.1"/>
    </source>
</evidence>
<dbReference type="EMBL" id="GGFL01012637">
    <property type="protein sequence ID" value="MBW76815.1"/>
    <property type="molecule type" value="Transcribed_RNA"/>
</dbReference>
<accession>A0A2M4DH23</accession>
<protein>
    <submittedName>
        <fullName evidence="1">Putative secreted protein</fullName>
    </submittedName>
</protein>
<sequence>MERFVWNTCCVSPPLAPAWCLTWFLNLFPMTAGTFGQQVFCEAPFVLWFRLKCFQVFWSRRYRIESLLLKLSETRICRDIPLLNGIKNDMRERVCVFAFAFRHYLTKIDRILGVFLWPHAHTPSHARSDIGHQKGRHCQDQR</sequence>
<reference evidence="1" key="1">
    <citation type="submission" date="2018-01" db="EMBL/GenBank/DDBJ databases">
        <title>An insight into the sialome of Amazonian anophelines.</title>
        <authorList>
            <person name="Ribeiro J.M."/>
            <person name="Scarpassa V."/>
            <person name="Calvo E."/>
        </authorList>
    </citation>
    <scope>NUCLEOTIDE SEQUENCE</scope>
</reference>